<reference evidence="1 2" key="1">
    <citation type="submission" date="2017-09" db="EMBL/GenBank/DDBJ databases">
        <title>Large-scale bioinformatics analysis of Bacillus genomes uncovers conserved roles of natural products in bacterial physiology.</title>
        <authorList>
            <consortium name="Agbiome Team Llc"/>
            <person name="Bleich R.M."/>
            <person name="Grubbs K.J."/>
            <person name="Santa Maria K.C."/>
            <person name="Allen S.E."/>
            <person name="Farag S."/>
            <person name="Shank E.A."/>
            <person name="Bowers A."/>
        </authorList>
    </citation>
    <scope>NUCLEOTIDE SEQUENCE [LARGE SCALE GENOMIC DNA]</scope>
    <source>
        <strain evidence="1 2">AFS050027</strain>
    </source>
</reference>
<protein>
    <submittedName>
        <fullName evidence="1">Uncharacterized protein</fullName>
    </submittedName>
</protein>
<name>A0A2B9PJ45_BACCE</name>
<evidence type="ECO:0000313" key="2">
    <source>
        <dbReference type="Proteomes" id="UP000223777"/>
    </source>
</evidence>
<accession>A0A2B9PJ45</accession>
<dbReference type="AlphaFoldDB" id="A0A2B9PJ45"/>
<dbReference type="Proteomes" id="UP000223777">
    <property type="component" value="Unassembled WGS sequence"/>
</dbReference>
<organism evidence="1 2">
    <name type="scientific">Bacillus cereus</name>
    <dbReference type="NCBI Taxonomy" id="1396"/>
    <lineage>
        <taxon>Bacteria</taxon>
        <taxon>Bacillati</taxon>
        <taxon>Bacillota</taxon>
        <taxon>Bacilli</taxon>
        <taxon>Bacillales</taxon>
        <taxon>Bacillaceae</taxon>
        <taxon>Bacillus</taxon>
        <taxon>Bacillus cereus group</taxon>
    </lineage>
</organism>
<gene>
    <name evidence="1" type="ORF">CN984_25925</name>
</gene>
<evidence type="ECO:0000313" key="1">
    <source>
        <dbReference type="EMBL" id="PGO22584.1"/>
    </source>
</evidence>
<dbReference type="EMBL" id="NUIL01000052">
    <property type="protein sequence ID" value="PGO22584.1"/>
    <property type="molecule type" value="Genomic_DNA"/>
</dbReference>
<proteinExistence type="predicted"/>
<sequence>MEAVAKRFNVNQVWQPPYKKVCVFCLQELQQSNNHLSSLITKKELKSIENNINKFHADRLRWIL</sequence>
<comment type="caution">
    <text evidence="1">The sequence shown here is derived from an EMBL/GenBank/DDBJ whole genome shotgun (WGS) entry which is preliminary data.</text>
</comment>